<dbReference type="Proteomes" id="UP000724672">
    <property type="component" value="Unassembled WGS sequence"/>
</dbReference>
<dbReference type="EMBL" id="WSFT01000052">
    <property type="protein sequence ID" value="MBS4539567.1"/>
    <property type="molecule type" value="Genomic_DNA"/>
</dbReference>
<dbReference type="RefSeq" id="WP_203367491.1">
    <property type="nucleotide sequence ID" value="NZ_WSFT01000052.1"/>
</dbReference>
<accession>A0A942V448</accession>
<sequence length="144" mass="16926">MRVSGVNNLNSYYLKPNTTKIVDNNDNFEVKNISHLETDKNDDIWKRLGEKYDVTNATFEEICEIGKELYKAKEITLLELGHLTLDLSRLPGVKENSFIYQFYKGRKNWIEAFKDRAKNQLSFGNMSAYHDFMKCAQYLRRIEA</sequence>
<reference evidence="1" key="1">
    <citation type="submission" date="2019-12" db="EMBL/GenBank/DDBJ databases">
        <title>Clostridiaceae gen. nov. sp. nov., isolated from sediment in Xinjiang, China.</title>
        <authorList>
            <person name="Zhang R."/>
        </authorList>
    </citation>
    <scope>NUCLEOTIDE SEQUENCE</scope>
    <source>
        <strain evidence="1">D2Q-11</strain>
    </source>
</reference>
<evidence type="ECO:0000313" key="2">
    <source>
        <dbReference type="Proteomes" id="UP000724672"/>
    </source>
</evidence>
<comment type="caution">
    <text evidence="1">The sequence shown here is derived from an EMBL/GenBank/DDBJ whole genome shotgun (WGS) entry which is preliminary data.</text>
</comment>
<proteinExistence type="predicted"/>
<dbReference type="AlphaFoldDB" id="A0A942V448"/>
<name>A0A942V448_9FIRM</name>
<keyword evidence="2" id="KW-1185">Reference proteome</keyword>
<gene>
    <name evidence="1" type="ORF">GOQ27_13920</name>
</gene>
<evidence type="ECO:0000313" key="1">
    <source>
        <dbReference type="EMBL" id="MBS4539567.1"/>
    </source>
</evidence>
<protein>
    <submittedName>
        <fullName evidence="1">Uncharacterized protein</fullName>
    </submittedName>
</protein>
<organism evidence="1 2">
    <name type="scientific">Anaeromonas frigoriresistens</name>
    <dbReference type="NCBI Taxonomy" id="2683708"/>
    <lineage>
        <taxon>Bacteria</taxon>
        <taxon>Bacillati</taxon>
        <taxon>Bacillota</taxon>
        <taxon>Tissierellia</taxon>
        <taxon>Tissierellales</taxon>
        <taxon>Thermohalobacteraceae</taxon>
        <taxon>Anaeromonas</taxon>
    </lineage>
</organism>